<evidence type="ECO:0000256" key="1">
    <source>
        <dbReference type="SAM" id="MobiDB-lite"/>
    </source>
</evidence>
<evidence type="ECO:0000313" key="2">
    <source>
        <dbReference type="EMBL" id="KAF4513119.1"/>
    </source>
</evidence>
<comment type="caution">
    <text evidence="2">The sequence shown here is derived from an EMBL/GenBank/DDBJ whole genome shotgun (WGS) entry which is preliminary data.</text>
</comment>
<sequence>MISYLRGRLRTRSALEPYTVADDEKTKLRILYSPSSSTRSTSPHTLLLDWPGNRLREGLHFGMQRPSMIDFKDALGIYLAYFFIFSVNIPEECPRVFQSTHHGISSLFGMLLKYRRGVTFGIWDHTILWRESCLNISPAQCELSVPVQSMLLAGIRLASRLAYFHADIVVPCTSLFNPMWETEIGTDRGKLCSGNEFARKIDPIVNGISNMESFTPVDKVRTDTPTVVMLSNVQFIKGIKTAILAADIIVNRYGFHDYKLLVYGAKDRQPSYALEMAKLIVKCDLSDNVILAGFGKPKEVSATALVVTDPDDQSQRYGEIVAPNDPVALARAQVSLLSMVGPWAKFTEDGDTSGVGGLPEDMSAEDVEWLSRRMYDKSDDRRRLGLLSREVVLHSFHGRRYLREHEQMYWVQWHMAKMRADQALGGGTRNAYRFGSLPPLRYKEAAPEEEEVWKETDKEDEAATSEVESDRMTMVDWESQTVQSLDLGTNLGTRLSKLMRPSFINMDKHRSSGLVPYIVPCSLGRSTAASSFSNWAPG</sequence>
<proteinExistence type="predicted"/>
<protein>
    <submittedName>
        <fullName evidence="2">Uncharacterized protein</fullName>
    </submittedName>
</protein>
<gene>
    <name evidence="2" type="ORF">G6O67_000436</name>
</gene>
<dbReference type="Gene3D" id="3.40.50.2000">
    <property type="entry name" value="Glycogen Phosphorylase B"/>
    <property type="match status" value="1"/>
</dbReference>
<name>A0A8H4PZ46_9HYPO</name>
<dbReference type="Proteomes" id="UP000557566">
    <property type="component" value="Unassembled WGS sequence"/>
</dbReference>
<dbReference type="OrthoDB" id="2582433at2759"/>
<accession>A0A8H4PZ46</accession>
<reference evidence="2 3" key="1">
    <citation type="journal article" date="2020" name="Genome Biol. Evol.">
        <title>A new high-quality draft genome assembly of the Chinese cordyceps Ophiocordyceps sinensis.</title>
        <authorList>
            <person name="Shu R."/>
            <person name="Zhang J."/>
            <person name="Meng Q."/>
            <person name="Zhang H."/>
            <person name="Zhou G."/>
            <person name="Li M."/>
            <person name="Wu P."/>
            <person name="Zhao Y."/>
            <person name="Chen C."/>
            <person name="Qin Q."/>
        </authorList>
    </citation>
    <scope>NUCLEOTIDE SEQUENCE [LARGE SCALE GENOMIC DNA]</scope>
    <source>
        <strain evidence="2 3">IOZ07</strain>
    </source>
</reference>
<feature type="region of interest" description="Disordered" evidence="1">
    <location>
        <begin position="446"/>
        <end position="470"/>
    </location>
</feature>
<keyword evidence="3" id="KW-1185">Reference proteome</keyword>
<feature type="compositionally biased region" description="Acidic residues" evidence="1">
    <location>
        <begin position="447"/>
        <end position="463"/>
    </location>
</feature>
<dbReference type="SUPFAM" id="SSF53756">
    <property type="entry name" value="UDP-Glycosyltransferase/glycogen phosphorylase"/>
    <property type="match status" value="1"/>
</dbReference>
<dbReference type="EMBL" id="JAAVMX010000001">
    <property type="protein sequence ID" value="KAF4513119.1"/>
    <property type="molecule type" value="Genomic_DNA"/>
</dbReference>
<organism evidence="2 3">
    <name type="scientific">Ophiocordyceps sinensis</name>
    <dbReference type="NCBI Taxonomy" id="72228"/>
    <lineage>
        <taxon>Eukaryota</taxon>
        <taxon>Fungi</taxon>
        <taxon>Dikarya</taxon>
        <taxon>Ascomycota</taxon>
        <taxon>Pezizomycotina</taxon>
        <taxon>Sordariomycetes</taxon>
        <taxon>Hypocreomycetidae</taxon>
        <taxon>Hypocreales</taxon>
        <taxon>Ophiocordycipitaceae</taxon>
        <taxon>Ophiocordyceps</taxon>
    </lineage>
</organism>
<evidence type="ECO:0000313" key="3">
    <source>
        <dbReference type="Proteomes" id="UP000557566"/>
    </source>
</evidence>
<dbReference type="AlphaFoldDB" id="A0A8H4PZ46"/>